<dbReference type="EMBL" id="QFWV02000008">
    <property type="protein sequence ID" value="RKF05951.1"/>
    <property type="molecule type" value="Genomic_DNA"/>
</dbReference>
<accession>A0A3A8AJS3</accession>
<gene>
    <name evidence="3" type="ORF">DEM25_015440</name>
</gene>
<evidence type="ECO:0000259" key="2">
    <source>
        <dbReference type="Pfam" id="PF00582"/>
    </source>
</evidence>
<evidence type="ECO:0000256" key="1">
    <source>
        <dbReference type="ARBA" id="ARBA00008791"/>
    </source>
</evidence>
<dbReference type="PANTHER" id="PTHR46268">
    <property type="entry name" value="STRESS RESPONSE PROTEIN NHAX"/>
    <property type="match status" value="1"/>
</dbReference>
<evidence type="ECO:0000313" key="4">
    <source>
        <dbReference type="Proteomes" id="UP000246132"/>
    </source>
</evidence>
<evidence type="ECO:0000313" key="3">
    <source>
        <dbReference type="EMBL" id="RKF05951.1"/>
    </source>
</evidence>
<comment type="caution">
    <text evidence="3">The sequence shown here is derived from an EMBL/GenBank/DDBJ whole genome shotgun (WGS) entry which is preliminary data.</text>
</comment>
<dbReference type="AlphaFoldDB" id="A0A3A8AJS3"/>
<name>A0A3A8AJS3_9HYPH</name>
<dbReference type="Gene3D" id="3.40.50.12370">
    <property type="match status" value="1"/>
</dbReference>
<organism evidence="3 4">
    <name type="scientific">Oceaniradius stylonematis</name>
    <dbReference type="NCBI Taxonomy" id="2184161"/>
    <lineage>
        <taxon>Bacteria</taxon>
        <taxon>Pseudomonadati</taxon>
        <taxon>Pseudomonadota</taxon>
        <taxon>Alphaproteobacteria</taxon>
        <taxon>Hyphomicrobiales</taxon>
        <taxon>Ahrensiaceae</taxon>
        <taxon>Oceaniradius</taxon>
    </lineage>
</organism>
<dbReference type="InterPro" id="IPR006015">
    <property type="entry name" value="Universal_stress_UspA"/>
</dbReference>
<dbReference type="Proteomes" id="UP000246132">
    <property type="component" value="Unassembled WGS sequence"/>
</dbReference>
<sequence>MTPKTILFPLRIEQPVAELEAAVDFCRNNDAHLSVLLIGLAPPPPVATDTVVISDNWAAQSEAAKQELHERGSEIEQHLAKAGISAEIKRWLMMEHSIEAGTAEHALFADVTFLSRTFPQERGFARQVVSGVVFGAGRPIIVADPAQFGTLSWGTILIGWDNEKPAARAVAEALPLLAAADNVHILCVDPDAVPQRDGEAPGWDLATYLARHGVQTTVHTQPSGGHPVATVLADFAEDLGADGLVMGAYGHSRLRQRLLGGTTRSLIETGKLPILMAH</sequence>
<dbReference type="Pfam" id="PF00582">
    <property type="entry name" value="Usp"/>
    <property type="match status" value="1"/>
</dbReference>
<protein>
    <submittedName>
        <fullName evidence="3">Universal stress protein</fullName>
    </submittedName>
</protein>
<reference evidence="3 4" key="1">
    <citation type="journal article" date="2018" name="Int. J. Syst. Bacteriol.">
        <title>Oceaniradius stylonemae gen. nov., sp. nov., isolated from a red alga, Stylonema cornu-cervi.</title>
        <authorList>
            <person name="Jeong S."/>
        </authorList>
    </citation>
    <scope>NUCLEOTIDE SEQUENCE [LARGE SCALE GENOMIC DNA]</scope>
    <source>
        <strain evidence="3 4">StC1</strain>
    </source>
</reference>
<dbReference type="CDD" id="cd00293">
    <property type="entry name" value="USP-like"/>
    <property type="match status" value="1"/>
</dbReference>
<dbReference type="InterPro" id="IPR006016">
    <property type="entry name" value="UspA"/>
</dbReference>
<dbReference type="RefSeq" id="WP_109767480.1">
    <property type="nucleotide sequence ID" value="NZ_JASHJV010000002.1"/>
</dbReference>
<proteinExistence type="inferred from homology"/>
<feature type="domain" description="UspA" evidence="2">
    <location>
        <begin position="155"/>
        <end position="277"/>
    </location>
</feature>
<keyword evidence="4" id="KW-1185">Reference proteome</keyword>
<dbReference type="OrthoDB" id="9804721at2"/>
<comment type="similarity">
    <text evidence="1">Belongs to the universal stress protein A family.</text>
</comment>
<dbReference type="SUPFAM" id="SSF52402">
    <property type="entry name" value="Adenine nucleotide alpha hydrolases-like"/>
    <property type="match status" value="1"/>
</dbReference>
<dbReference type="PRINTS" id="PR01438">
    <property type="entry name" value="UNVRSLSTRESS"/>
</dbReference>
<dbReference type="PANTHER" id="PTHR46268:SF15">
    <property type="entry name" value="UNIVERSAL STRESS PROTEIN HP_0031"/>
    <property type="match status" value="1"/>
</dbReference>